<keyword evidence="2" id="KW-1185">Reference proteome</keyword>
<reference evidence="1 2" key="1">
    <citation type="submission" date="2019-05" db="EMBL/GenBank/DDBJ databases">
        <authorList>
            <person name="Narsing Rao M.P."/>
            <person name="Li W.J."/>
        </authorList>
    </citation>
    <scope>NUCLEOTIDE SEQUENCE [LARGE SCALE GENOMIC DNA]</scope>
    <source>
        <strain evidence="1 2">SYSU_K30003</strain>
    </source>
</reference>
<comment type="caution">
    <text evidence="1">The sequence shown here is derived from an EMBL/GenBank/DDBJ whole genome shotgun (WGS) entry which is preliminary data.</text>
</comment>
<dbReference type="OrthoDB" id="2082320at2"/>
<accession>A0A5R9FXS6</accession>
<dbReference type="RefSeq" id="WP_138197785.1">
    <property type="nucleotide sequence ID" value="NZ_VCIW01000028.1"/>
</dbReference>
<evidence type="ECO:0000313" key="1">
    <source>
        <dbReference type="EMBL" id="TLS48837.1"/>
    </source>
</evidence>
<dbReference type="Proteomes" id="UP000309676">
    <property type="component" value="Unassembled WGS sequence"/>
</dbReference>
<protein>
    <submittedName>
        <fullName evidence="1">Uncharacterized protein</fullName>
    </submittedName>
</protein>
<proteinExistence type="predicted"/>
<dbReference type="AlphaFoldDB" id="A0A5R9FXS6"/>
<gene>
    <name evidence="1" type="ORF">FE782_28690</name>
</gene>
<dbReference type="EMBL" id="VCIW01000028">
    <property type="protein sequence ID" value="TLS48837.1"/>
    <property type="molecule type" value="Genomic_DNA"/>
</dbReference>
<organism evidence="1 2">
    <name type="scientific">Paenibacillus antri</name>
    <dbReference type="NCBI Taxonomy" id="2582848"/>
    <lineage>
        <taxon>Bacteria</taxon>
        <taxon>Bacillati</taxon>
        <taxon>Bacillota</taxon>
        <taxon>Bacilli</taxon>
        <taxon>Bacillales</taxon>
        <taxon>Paenibacillaceae</taxon>
        <taxon>Paenibacillus</taxon>
    </lineage>
</organism>
<sequence length="182" mass="20664">MNSISKVFAIIMAILLLYIFPISAAFDNQDDVSELVVLRAVTTFVDAVRDKGYISPTMYNDFVQGLHATGNTFDIQMEHGQKRYDPVYDDPTRPETFRDAYVIHYETFYNVQMLPVLFPNTAAGKDDPTRRYKLAVGDTFHVVVKNTNRTNGTILHDFLNNASSPHEKIFFPYGGVVRNEDG</sequence>
<name>A0A5R9FXS6_9BACL</name>
<evidence type="ECO:0000313" key="2">
    <source>
        <dbReference type="Proteomes" id="UP000309676"/>
    </source>
</evidence>